<evidence type="ECO:0000313" key="5">
    <source>
        <dbReference type="Proteomes" id="UP001549291"/>
    </source>
</evidence>
<keyword evidence="2" id="KW-0732">Signal</keyword>
<dbReference type="RefSeq" id="WP_248888574.1">
    <property type="nucleotide sequence ID" value="NZ_CP066351.1"/>
</dbReference>
<name>A0ABV2RUR5_BRAJP</name>
<dbReference type="SUPFAM" id="SSF53474">
    <property type="entry name" value="alpha/beta-Hydrolases"/>
    <property type="match status" value="1"/>
</dbReference>
<keyword evidence="1 4" id="KW-0378">Hydrolase</keyword>
<gene>
    <name evidence="4" type="ORF">ABIF63_004769</name>
</gene>
<accession>A0ABV2RUR5</accession>
<dbReference type="GO" id="GO:0016787">
    <property type="term" value="F:hydrolase activity"/>
    <property type="evidence" value="ECO:0007669"/>
    <property type="project" value="UniProtKB-KW"/>
</dbReference>
<dbReference type="EMBL" id="JBEPTQ010000002">
    <property type="protein sequence ID" value="MET4720663.1"/>
    <property type="molecule type" value="Genomic_DNA"/>
</dbReference>
<reference evidence="4 5" key="1">
    <citation type="submission" date="2024-06" db="EMBL/GenBank/DDBJ databases">
        <title>Genomic Encyclopedia of Type Strains, Phase V (KMG-V): Genome sequencing to study the core and pangenomes of soil and plant-associated prokaryotes.</title>
        <authorList>
            <person name="Whitman W."/>
        </authorList>
    </citation>
    <scope>NUCLEOTIDE SEQUENCE [LARGE SCALE GENOMIC DNA]</scope>
    <source>
        <strain evidence="4 5">USDA 160</strain>
    </source>
</reference>
<keyword evidence="5" id="KW-1185">Reference proteome</keyword>
<feature type="chain" id="PRO_5046475263" evidence="2">
    <location>
        <begin position="22"/>
        <end position="334"/>
    </location>
</feature>
<feature type="signal peptide" evidence="2">
    <location>
        <begin position="1"/>
        <end position="21"/>
    </location>
</feature>
<dbReference type="Pfam" id="PF01738">
    <property type="entry name" value="DLH"/>
    <property type="match status" value="1"/>
</dbReference>
<protein>
    <submittedName>
        <fullName evidence="4">Dienelactone hydrolase</fullName>
    </submittedName>
</protein>
<dbReference type="InterPro" id="IPR050261">
    <property type="entry name" value="FrsA_esterase"/>
</dbReference>
<dbReference type="Gene3D" id="3.40.50.1820">
    <property type="entry name" value="alpha/beta hydrolase"/>
    <property type="match status" value="1"/>
</dbReference>
<feature type="domain" description="Dienelactone hydrolase" evidence="3">
    <location>
        <begin position="135"/>
        <end position="256"/>
    </location>
</feature>
<proteinExistence type="predicted"/>
<dbReference type="InterPro" id="IPR002925">
    <property type="entry name" value="Dienelactn_hydro"/>
</dbReference>
<evidence type="ECO:0000256" key="2">
    <source>
        <dbReference type="SAM" id="SignalP"/>
    </source>
</evidence>
<sequence>MATNWRTVAALIALCVSSPFACGAAVAQALPKEVATRAEIYPIPSLTLSDQQFLSGDAAAGKPVTVAGEFRVAQGTGKLPVVVLMHGSSGVGATTEAWVHAFNAMGISTFVIDGFTGRGLTVVGPNQALLGRLNLIVDIYRSLEILAKHPRVDPDRIVLMGFSRGGQATLYASLDRFNKLWNKSGVQFAAYIPFYPDCSTTYQSDSDVAARPIRIFHGTPDDYNPVTSCKAFVGRLKTAGRDVVLTEYADSAHGFDSGLLGVSTVAVSANAQTVRNCHIKEGDGGVLMNGDTNAPFTYKDACVELNPHVGGNPATAAESRKAVVEFLQALFKLG</sequence>
<dbReference type="Proteomes" id="UP001549291">
    <property type="component" value="Unassembled WGS sequence"/>
</dbReference>
<evidence type="ECO:0000313" key="4">
    <source>
        <dbReference type="EMBL" id="MET4720663.1"/>
    </source>
</evidence>
<dbReference type="PANTHER" id="PTHR22946:SF9">
    <property type="entry name" value="POLYKETIDE TRANSFERASE AF380"/>
    <property type="match status" value="1"/>
</dbReference>
<evidence type="ECO:0000256" key="1">
    <source>
        <dbReference type="ARBA" id="ARBA00022801"/>
    </source>
</evidence>
<dbReference type="InterPro" id="IPR029058">
    <property type="entry name" value="AB_hydrolase_fold"/>
</dbReference>
<organism evidence="4 5">
    <name type="scientific">Bradyrhizobium japonicum</name>
    <dbReference type="NCBI Taxonomy" id="375"/>
    <lineage>
        <taxon>Bacteria</taxon>
        <taxon>Pseudomonadati</taxon>
        <taxon>Pseudomonadota</taxon>
        <taxon>Alphaproteobacteria</taxon>
        <taxon>Hyphomicrobiales</taxon>
        <taxon>Nitrobacteraceae</taxon>
        <taxon>Bradyrhizobium</taxon>
    </lineage>
</organism>
<evidence type="ECO:0000259" key="3">
    <source>
        <dbReference type="Pfam" id="PF01738"/>
    </source>
</evidence>
<comment type="caution">
    <text evidence="4">The sequence shown here is derived from an EMBL/GenBank/DDBJ whole genome shotgun (WGS) entry which is preliminary data.</text>
</comment>
<dbReference type="PANTHER" id="PTHR22946">
    <property type="entry name" value="DIENELACTONE HYDROLASE DOMAIN-CONTAINING PROTEIN-RELATED"/>
    <property type="match status" value="1"/>
</dbReference>